<feature type="compositionally biased region" description="Basic and acidic residues" evidence="1">
    <location>
        <begin position="36"/>
        <end position="51"/>
    </location>
</feature>
<evidence type="ECO:0000313" key="5">
    <source>
        <dbReference type="Proteomes" id="UP000184203"/>
    </source>
</evidence>
<proteinExistence type="predicted"/>
<evidence type="ECO:0000313" key="2">
    <source>
        <dbReference type="EMBL" id="EFW90224.1"/>
    </source>
</evidence>
<dbReference type="InterPro" id="IPR058742">
    <property type="entry name" value="DUF7989"/>
</dbReference>
<dbReference type="PATRIC" id="fig|797209.4.peg.3764"/>
<gene>
    <name evidence="3" type="ORF">SAMN05444342_0172</name>
    <name evidence="2" type="ORF">ZOD2009_19243</name>
</gene>
<dbReference type="Proteomes" id="UP000003751">
    <property type="component" value="Unassembled WGS sequence"/>
</dbReference>
<keyword evidence="5" id="KW-1185">Reference proteome</keyword>
<feature type="region of interest" description="Disordered" evidence="1">
    <location>
        <begin position="1"/>
        <end position="51"/>
    </location>
</feature>
<dbReference type="OrthoDB" id="306312at2157"/>
<evidence type="ECO:0000313" key="3">
    <source>
        <dbReference type="EMBL" id="SHJ98552.1"/>
    </source>
</evidence>
<reference evidence="2 4" key="1">
    <citation type="journal article" date="2014" name="ISME J.">
        <title>Trehalose/2-sulfotrehalose biosynthesis and glycine-betaine uptake are widely spread mechanisms for osmoadaptation in the Halobacteriales.</title>
        <authorList>
            <person name="Youssef N.H."/>
            <person name="Savage-Ashlock K.N."/>
            <person name="McCully A.L."/>
            <person name="Luedtke B."/>
            <person name="Shaw E.I."/>
            <person name="Hoff W.D."/>
            <person name="Elshahed M.S."/>
        </authorList>
    </citation>
    <scope>NUCLEOTIDE SEQUENCE [LARGE SCALE GENOMIC DNA]</scope>
    <source>
        <strain evidence="2 4">DX253</strain>
    </source>
</reference>
<dbReference type="AlphaFoldDB" id="E7QYF8"/>
<reference evidence="3" key="2">
    <citation type="submission" date="2016-11" db="EMBL/GenBank/DDBJ databases">
        <authorList>
            <person name="Jaros S."/>
            <person name="Januszkiewicz K."/>
            <person name="Wedrychowicz H."/>
        </authorList>
    </citation>
    <scope>NUCLEOTIDE SEQUENCE [LARGE SCALE GENOMIC DNA]</scope>
    <source>
        <strain evidence="3">DX253</strain>
    </source>
</reference>
<dbReference type="EMBL" id="FRAN01000001">
    <property type="protein sequence ID" value="SHJ98552.1"/>
    <property type="molecule type" value="Genomic_DNA"/>
</dbReference>
<dbReference type="Pfam" id="PF25951">
    <property type="entry name" value="DUF7989"/>
    <property type="match status" value="1"/>
</dbReference>
<name>E7QYF8_HALPU</name>
<evidence type="ECO:0000313" key="4">
    <source>
        <dbReference type="Proteomes" id="UP000003751"/>
    </source>
</evidence>
<dbReference type="Proteomes" id="UP000184203">
    <property type="component" value="Unassembled WGS sequence"/>
</dbReference>
<evidence type="ECO:0000256" key="1">
    <source>
        <dbReference type="SAM" id="MobiDB-lite"/>
    </source>
</evidence>
<organism evidence="2 4">
    <name type="scientific">Haladaptatus paucihalophilus DX253</name>
    <dbReference type="NCBI Taxonomy" id="797209"/>
    <lineage>
        <taxon>Archaea</taxon>
        <taxon>Methanobacteriati</taxon>
        <taxon>Methanobacteriota</taxon>
        <taxon>Stenosarchaea group</taxon>
        <taxon>Halobacteria</taxon>
        <taxon>Halobacteriales</taxon>
        <taxon>Haladaptataceae</taxon>
        <taxon>Haladaptatus</taxon>
    </lineage>
</organism>
<accession>E7QYF8</accession>
<feature type="compositionally biased region" description="Basic and acidic residues" evidence="1">
    <location>
        <begin position="1"/>
        <end position="20"/>
    </location>
</feature>
<protein>
    <submittedName>
        <fullName evidence="2">Uncharacterized protein</fullName>
    </submittedName>
</protein>
<sequence length="51" mass="5927">MTDENSTRRPTNRDRPKKTMADISHTPPYEAPDANRVFERGGELLTDERRP</sequence>
<reference evidence="5" key="3">
    <citation type="submission" date="2016-11" db="EMBL/GenBank/DDBJ databases">
        <authorList>
            <person name="Varghese N."/>
            <person name="Submissions S."/>
        </authorList>
    </citation>
    <scope>NUCLEOTIDE SEQUENCE [LARGE SCALE GENOMIC DNA]</scope>
    <source>
        <strain evidence="5">DX253</strain>
    </source>
</reference>
<dbReference type="EMBL" id="AEMG01000028">
    <property type="protein sequence ID" value="EFW90224.1"/>
    <property type="molecule type" value="Genomic_DNA"/>
</dbReference>
<dbReference type="RefSeq" id="WP_007982594.1">
    <property type="nucleotide sequence ID" value="NZ_AEMG01000028.1"/>
</dbReference>